<comment type="similarity">
    <text evidence="3">Belongs to the EROs family.</text>
</comment>
<evidence type="ECO:0000256" key="19">
    <source>
        <dbReference type="SAM" id="SignalP"/>
    </source>
</evidence>
<evidence type="ECO:0000256" key="15">
    <source>
        <dbReference type="ARBA" id="ARBA00023284"/>
    </source>
</evidence>
<feature type="active site" description="Nucleophile" evidence="16">
    <location>
        <position position="353"/>
    </location>
</feature>
<feature type="binding site" evidence="17">
    <location>
        <position position="186"/>
    </location>
    <ligand>
        <name>FAD</name>
        <dbReference type="ChEBI" id="CHEBI:57692"/>
    </ligand>
</feature>
<evidence type="ECO:0000256" key="6">
    <source>
        <dbReference type="ARBA" id="ARBA00022630"/>
    </source>
</evidence>
<keyword evidence="9 17" id="KW-0274">FAD</keyword>
<dbReference type="InterPro" id="IPR037192">
    <property type="entry name" value="ERO1-like_sf"/>
</dbReference>
<feature type="binding site" evidence="17">
    <location>
        <position position="184"/>
    </location>
    <ligand>
        <name>FAD</name>
        <dbReference type="ChEBI" id="CHEBI:57692"/>
    </ligand>
</feature>
<dbReference type="AlphaFoldDB" id="A0A6G1S9X5"/>
<dbReference type="EMBL" id="GGYP01002398">
    <property type="protein sequence ID" value="MDE47169.1"/>
    <property type="molecule type" value="Transcribed_RNA"/>
</dbReference>
<evidence type="ECO:0000256" key="13">
    <source>
        <dbReference type="ARBA" id="ARBA00023157"/>
    </source>
</evidence>
<evidence type="ECO:0000256" key="1">
    <source>
        <dbReference type="ARBA" id="ARBA00001974"/>
    </source>
</evidence>
<sequence length="448" mass="51596">MRYIHLQLLFLAATLASTSDSGQDYCSVLNVTSIFSSLSHSPQSHLKSAPVVSKQDDIAKRLGFDESGFMERYSHAHQFNRNMFLPLVKSIVTMDYFRYVKINLNRPCALWCNADKCNLRDCQVKTFSDPDKCPISSYEDSNELATVNTELGTDQLDLLTNLFECNDNDDHDAQYVDLLLNPERFTGYSGESAHRIWRAIYEENCFVTKPQSPFEQELCYEERLFYEAISGLHTSINLHLCAEYPSNAMIGSFEPNVQEFIRRFENHNDYIENLYKLYFMELRALARCKPYLMKRVNWPDSSTKNAISDLLKVVEKFNIPLFQDFSLKPSHVSHQLAIHFRNITTTIIDCVACDKCKLWGKIQLRGLGTAFKILSVKDLSKFHLNHPEISSLVNALARLSHSIRNLEEFRDLLRKSHQHKKRLASSSKGDKKTATSNDCKSHVDLFEL</sequence>
<keyword evidence="12" id="KW-0472">Membrane</keyword>
<gene>
    <name evidence="20" type="primary">Ero1lb</name>
    <name evidence="20" type="ORF">g.11718</name>
</gene>
<evidence type="ECO:0000256" key="7">
    <source>
        <dbReference type="ARBA" id="ARBA00022729"/>
    </source>
</evidence>
<keyword evidence="7 19" id="KW-0732">Signal</keyword>
<dbReference type="GO" id="GO:0005789">
    <property type="term" value="C:endoplasmic reticulum membrane"/>
    <property type="evidence" value="ECO:0007669"/>
    <property type="project" value="UniProtKB-SubCell"/>
</dbReference>
<keyword evidence="14" id="KW-0325">Glycoprotein</keyword>
<evidence type="ECO:0000256" key="3">
    <source>
        <dbReference type="ARBA" id="ARBA00008277"/>
    </source>
</evidence>
<dbReference type="GO" id="GO:0034975">
    <property type="term" value="P:protein folding in endoplasmic reticulum"/>
    <property type="evidence" value="ECO:0007669"/>
    <property type="project" value="InterPro"/>
</dbReference>
<comment type="subunit">
    <text evidence="4">May function both as a monomer and a homodimer.</text>
</comment>
<comment type="subcellular location">
    <subcellularLocation>
        <location evidence="2">Endoplasmic reticulum membrane</location>
        <topology evidence="2">Peripheral membrane protein</topology>
        <orientation evidence="2">Lumenal side</orientation>
    </subcellularLocation>
</comment>
<evidence type="ECO:0000256" key="9">
    <source>
        <dbReference type="ARBA" id="ARBA00022827"/>
    </source>
</evidence>
<feature type="chain" id="PRO_5026130365" evidence="19">
    <location>
        <begin position="17"/>
        <end position="448"/>
    </location>
</feature>
<evidence type="ECO:0000256" key="18">
    <source>
        <dbReference type="PIRSR" id="PIRSR017205-3"/>
    </source>
</evidence>
<keyword evidence="8" id="KW-0256">Endoplasmic reticulum</keyword>
<protein>
    <submittedName>
        <fullName evidence="20">ERO1-like protein beta</fullName>
    </submittedName>
</protein>
<keyword evidence="5" id="KW-0813">Transport</keyword>
<dbReference type="GO" id="GO:0071949">
    <property type="term" value="F:FAD binding"/>
    <property type="evidence" value="ECO:0007669"/>
    <property type="project" value="InterPro"/>
</dbReference>
<evidence type="ECO:0000256" key="17">
    <source>
        <dbReference type="PIRSR" id="PIRSR017205-2"/>
    </source>
</evidence>
<keyword evidence="15" id="KW-0676">Redox-active center</keyword>
<evidence type="ECO:0000256" key="5">
    <source>
        <dbReference type="ARBA" id="ARBA00022448"/>
    </source>
</evidence>
<evidence type="ECO:0000256" key="4">
    <source>
        <dbReference type="ARBA" id="ARBA00011802"/>
    </source>
</evidence>
<feature type="binding site" evidence="17">
    <location>
        <position position="263"/>
    </location>
    <ligand>
        <name>FAD</name>
        <dbReference type="ChEBI" id="CHEBI:57692"/>
    </ligand>
</feature>
<reference evidence="20" key="1">
    <citation type="submission" date="2018-10" db="EMBL/GenBank/DDBJ databases">
        <title>Transcriptome assembly of Aceria tosichella (Wheat curl mite) Type 2.</title>
        <authorList>
            <person name="Scully E.D."/>
            <person name="Geib S.M."/>
            <person name="Palmer N.A."/>
            <person name="Gupta A.K."/>
            <person name="Sarath G."/>
            <person name="Tatineni S."/>
        </authorList>
    </citation>
    <scope>NUCLEOTIDE SEQUENCE</scope>
    <source>
        <strain evidence="20">LincolnNE</strain>
    </source>
</reference>
<dbReference type="PIRSF" id="PIRSF017205">
    <property type="entry name" value="ERO1"/>
    <property type="match status" value="1"/>
</dbReference>
<evidence type="ECO:0000313" key="20">
    <source>
        <dbReference type="EMBL" id="MDE47169.1"/>
    </source>
</evidence>
<dbReference type="InterPro" id="IPR007266">
    <property type="entry name" value="Ero1"/>
</dbReference>
<evidence type="ECO:0000256" key="10">
    <source>
        <dbReference type="ARBA" id="ARBA00022982"/>
    </source>
</evidence>
<feature type="signal peptide" evidence="19">
    <location>
        <begin position="1"/>
        <end position="16"/>
    </location>
</feature>
<organism evidence="20">
    <name type="scientific">Aceria tosichella</name>
    <name type="common">wheat curl mite</name>
    <dbReference type="NCBI Taxonomy" id="561515"/>
    <lineage>
        <taxon>Eukaryota</taxon>
        <taxon>Metazoa</taxon>
        <taxon>Ecdysozoa</taxon>
        <taxon>Arthropoda</taxon>
        <taxon>Chelicerata</taxon>
        <taxon>Arachnida</taxon>
        <taxon>Acari</taxon>
        <taxon>Acariformes</taxon>
        <taxon>Trombidiformes</taxon>
        <taxon>Prostigmata</taxon>
        <taxon>Eupodina</taxon>
        <taxon>Eriophyoidea</taxon>
        <taxon>Eriophyidae</taxon>
        <taxon>Eriophyinae</taxon>
        <taxon>Aceriini</taxon>
        <taxon>Aceria</taxon>
    </lineage>
</organism>
<dbReference type="GO" id="GO:0016972">
    <property type="term" value="F:thiol oxidase activity"/>
    <property type="evidence" value="ECO:0007669"/>
    <property type="project" value="InterPro"/>
</dbReference>
<dbReference type="PANTHER" id="PTHR12613:SF0">
    <property type="entry name" value="ERO1-LIKE PROTEIN"/>
    <property type="match status" value="1"/>
</dbReference>
<keyword evidence="11" id="KW-0560">Oxidoreductase</keyword>
<keyword evidence="6" id="KW-0285">Flavoprotein</keyword>
<evidence type="ECO:0000256" key="12">
    <source>
        <dbReference type="ARBA" id="ARBA00023136"/>
    </source>
</evidence>
<accession>A0A6G1S9X5</accession>
<evidence type="ECO:0000256" key="8">
    <source>
        <dbReference type="ARBA" id="ARBA00022824"/>
    </source>
</evidence>
<proteinExistence type="inferred from homology"/>
<feature type="binding site" evidence="17">
    <location>
        <position position="230"/>
    </location>
    <ligand>
        <name>FAD</name>
        <dbReference type="ChEBI" id="CHEBI:57692"/>
    </ligand>
</feature>
<dbReference type="GO" id="GO:0015035">
    <property type="term" value="F:protein-disulfide reductase activity"/>
    <property type="evidence" value="ECO:0007669"/>
    <property type="project" value="InterPro"/>
</dbReference>
<dbReference type="PANTHER" id="PTHR12613">
    <property type="entry name" value="ERO1-RELATED"/>
    <property type="match status" value="1"/>
</dbReference>
<feature type="disulfide bond" description="Redox-active" evidence="18">
    <location>
        <begin position="117"/>
        <end position="122"/>
    </location>
</feature>
<evidence type="ECO:0000256" key="11">
    <source>
        <dbReference type="ARBA" id="ARBA00023002"/>
    </source>
</evidence>
<dbReference type="SUPFAM" id="SSF110019">
    <property type="entry name" value="ERO1-like"/>
    <property type="match status" value="1"/>
</dbReference>
<comment type="cofactor">
    <cofactor evidence="1 17">
        <name>FAD</name>
        <dbReference type="ChEBI" id="CHEBI:57692"/>
    </cofactor>
</comment>
<feature type="binding site" evidence="17">
    <location>
        <position position="197"/>
    </location>
    <ligand>
        <name>FAD</name>
        <dbReference type="ChEBI" id="CHEBI:57692"/>
    </ligand>
</feature>
<keyword evidence="13 18" id="KW-1015">Disulfide bond</keyword>
<evidence type="ECO:0000256" key="14">
    <source>
        <dbReference type="ARBA" id="ARBA00023180"/>
    </source>
</evidence>
<feature type="disulfide bond" description="Redox-active" evidence="18">
    <location>
        <begin position="353"/>
        <end position="356"/>
    </location>
</feature>
<feature type="binding site" evidence="17">
    <location>
        <position position="233"/>
    </location>
    <ligand>
        <name>FAD</name>
        <dbReference type="ChEBI" id="CHEBI:57692"/>
    </ligand>
</feature>
<feature type="active site" evidence="16">
    <location>
        <position position="356"/>
    </location>
</feature>
<keyword evidence="10" id="KW-0249">Electron transport</keyword>
<dbReference type="Pfam" id="PF04137">
    <property type="entry name" value="ERO1"/>
    <property type="match status" value="1"/>
</dbReference>
<evidence type="ECO:0000256" key="16">
    <source>
        <dbReference type="PIRSR" id="PIRSR017205-1"/>
    </source>
</evidence>
<evidence type="ECO:0000256" key="2">
    <source>
        <dbReference type="ARBA" id="ARBA00004367"/>
    </source>
</evidence>
<name>A0A6G1S9X5_9ACAR</name>